<feature type="transmembrane region" description="Helical" evidence="1">
    <location>
        <begin position="153"/>
        <end position="173"/>
    </location>
</feature>
<keyword evidence="3" id="KW-1185">Reference proteome</keyword>
<dbReference type="AlphaFoldDB" id="A0A1H3JPN4"/>
<keyword evidence="1" id="KW-0812">Transmembrane</keyword>
<dbReference type="OrthoDB" id="3392476at2"/>
<feature type="transmembrane region" description="Helical" evidence="1">
    <location>
        <begin position="85"/>
        <end position="103"/>
    </location>
</feature>
<dbReference type="EMBL" id="FNON01000005">
    <property type="protein sequence ID" value="SDY41328.1"/>
    <property type="molecule type" value="Genomic_DNA"/>
</dbReference>
<name>A0A1H3JPN4_9PSEU</name>
<feature type="transmembrane region" description="Helical" evidence="1">
    <location>
        <begin position="179"/>
        <end position="205"/>
    </location>
</feature>
<dbReference type="RefSeq" id="WP_091292741.1">
    <property type="nucleotide sequence ID" value="NZ_FNON01000005.1"/>
</dbReference>
<keyword evidence="1" id="KW-1133">Transmembrane helix</keyword>
<gene>
    <name evidence="2" type="ORF">SAMN05421504_105479</name>
</gene>
<protein>
    <recommendedName>
        <fullName evidence="4">DUF998 domain-containing protein</fullName>
    </recommendedName>
</protein>
<feature type="transmembrane region" description="Helical" evidence="1">
    <location>
        <begin position="123"/>
        <end position="141"/>
    </location>
</feature>
<dbReference type="STRING" id="589385.SAMN05421504_105479"/>
<organism evidence="2 3">
    <name type="scientific">Amycolatopsis xylanica</name>
    <dbReference type="NCBI Taxonomy" id="589385"/>
    <lineage>
        <taxon>Bacteria</taxon>
        <taxon>Bacillati</taxon>
        <taxon>Actinomycetota</taxon>
        <taxon>Actinomycetes</taxon>
        <taxon>Pseudonocardiales</taxon>
        <taxon>Pseudonocardiaceae</taxon>
        <taxon>Amycolatopsis</taxon>
    </lineage>
</organism>
<sequence>MIRQVAKRASVLPLLGLFAGAVIVLLLQVLPPSNAISPIRRTISEYALGPNKWLFDTAVVVIALASAAGFAGLIRARRLPSRSAATVFSGLWVGALLLIIIFPKHNWAVGPSAGGTVHRVASVVAFVCLPIAVLLAARTVFPRSPGRRRLSQALAVGALLWFAVILGAIAYSATGAGPWWTLIPLGLVERLMALTGLLAIGTLIAPIRLDMTHTTVTPGELTVPS</sequence>
<keyword evidence="1" id="KW-0472">Membrane</keyword>
<reference evidence="2 3" key="1">
    <citation type="submission" date="2016-10" db="EMBL/GenBank/DDBJ databases">
        <authorList>
            <person name="de Groot N.N."/>
        </authorList>
    </citation>
    <scope>NUCLEOTIDE SEQUENCE [LARGE SCALE GENOMIC DNA]</scope>
    <source>
        <strain evidence="2 3">CPCC 202699</strain>
    </source>
</reference>
<dbReference type="InterPro" id="IPR009339">
    <property type="entry name" value="DUF998"/>
</dbReference>
<proteinExistence type="predicted"/>
<accession>A0A1H3JPN4</accession>
<evidence type="ECO:0000313" key="3">
    <source>
        <dbReference type="Proteomes" id="UP000199515"/>
    </source>
</evidence>
<evidence type="ECO:0008006" key="4">
    <source>
        <dbReference type="Google" id="ProtNLM"/>
    </source>
</evidence>
<dbReference type="Proteomes" id="UP000199515">
    <property type="component" value="Unassembled WGS sequence"/>
</dbReference>
<feature type="transmembrane region" description="Helical" evidence="1">
    <location>
        <begin position="54"/>
        <end position="73"/>
    </location>
</feature>
<evidence type="ECO:0000313" key="2">
    <source>
        <dbReference type="EMBL" id="SDY41328.1"/>
    </source>
</evidence>
<dbReference type="Pfam" id="PF06197">
    <property type="entry name" value="DUF998"/>
    <property type="match status" value="1"/>
</dbReference>
<evidence type="ECO:0000256" key="1">
    <source>
        <dbReference type="SAM" id="Phobius"/>
    </source>
</evidence>